<dbReference type="STRING" id="656024.FsymDg_2361"/>
<evidence type="ECO:0000313" key="2">
    <source>
        <dbReference type="EMBL" id="AEH09747.1"/>
    </source>
</evidence>
<keyword evidence="3" id="KW-1185">Reference proteome</keyword>
<dbReference type="Proteomes" id="UP000001549">
    <property type="component" value="Chromosome"/>
</dbReference>
<dbReference type="InterPro" id="IPR053344">
    <property type="entry name" value="cAMP-inducible_BP74-like"/>
</dbReference>
<dbReference type="Pfam" id="PF23621">
    <property type="entry name" value="BP74_N"/>
    <property type="match status" value="1"/>
</dbReference>
<dbReference type="HOGENOM" id="CLU_142708_0_0_11"/>
<sequence length="113" mass="12908">MAYFAFTEQPGQEFIFELTDPDKITHARNIIAGVEKEEVHVTGKIRKVQKPYNPKYSFHLEPASISFFSMAIEVCDANMDYVEEHLDEAGGAFLPGAHWCPWDSRVTREVTMP</sequence>
<dbReference type="AlphaFoldDB" id="F8B4F1"/>
<protein>
    <submittedName>
        <fullName evidence="2">Calmodulin-binding protein CaM-BP15</fullName>
    </submittedName>
</protein>
<accession>F8B4F1</accession>
<evidence type="ECO:0000259" key="1">
    <source>
        <dbReference type="Pfam" id="PF23621"/>
    </source>
</evidence>
<feature type="domain" description="BP74 N-terminal" evidence="1">
    <location>
        <begin position="2"/>
        <end position="112"/>
    </location>
</feature>
<dbReference type="PANTHER" id="PTHR35883:SF1">
    <property type="entry name" value="CALMODULIN-BINDING PROTEIN CAM-BP15-RELATED"/>
    <property type="match status" value="1"/>
</dbReference>
<gene>
    <name evidence="2" type="ordered locus">FsymDg_2361</name>
</gene>
<reference evidence="2 3" key="1">
    <citation type="submission" date="2011-05" db="EMBL/GenBank/DDBJ databases">
        <title>Complete sequence of chromosome of Frankia symbiont of Datisca glomerata.</title>
        <authorList>
            <consortium name="US DOE Joint Genome Institute"/>
            <person name="Lucas S."/>
            <person name="Han J."/>
            <person name="Lapidus A."/>
            <person name="Cheng J.-F."/>
            <person name="Goodwin L."/>
            <person name="Pitluck S."/>
            <person name="Peters L."/>
            <person name="Mikhailova N."/>
            <person name="Chertkov O."/>
            <person name="Teshima H."/>
            <person name="Han C."/>
            <person name="Tapia R."/>
            <person name="Land M."/>
            <person name="Hauser L."/>
            <person name="Kyrpides N."/>
            <person name="Ivanova N."/>
            <person name="Pagani I."/>
            <person name="Berry A."/>
            <person name="Pawlowski K."/>
            <person name="Persson T."/>
            <person name="Vanden Heuvel B."/>
            <person name="Benson D."/>
            <person name="Woyke T."/>
        </authorList>
    </citation>
    <scope>NUCLEOTIDE SEQUENCE [LARGE SCALE GENOMIC DNA]</scope>
    <source>
        <strain evidence="3">4085684</strain>
    </source>
</reference>
<organism evidence="2 3">
    <name type="scientific">Candidatus Protofrankia datiscae</name>
    <dbReference type="NCBI Taxonomy" id="2716812"/>
    <lineage>
        <taxon>Bacteria</taxon>
        <taxon>Bacillati</taxon>
        <taxon>Actinomycetota</taxon>
        <taxon>Actinomycetes</taxon>
        <taxon>Frankiales</taxon>
        <taxon>Frankiaceae</taxon>
        <taxon>Protofrankia</taxon>
    </lineage>
</organism>
<dbReference type="KEGG" id="fsy:FsymDg_2361"/>
<dbReference type="eggNOG" id="ENOG5032TZU">
    <property type="taxonomic scope" value="Bacteria"/>
</dbReference>
<dbReference type="InterPro" id="IPR056422">
    <property type="entry name" value="BP74_N"/>
</dbReference>
<evidence type="ECO:0000313" key="3">
    <source>
        <dbReference type="Proteomes" id="UP000001549"/>
    </source>
</evidence>
<proteinExistence type="predicted"/>
<dbReference type="PANTHER" id="PTHR35883">
    <property type="entry name" value="CYCLIC AMP-INDUCIBLE PROTEIN BP74-RELATED"/>
    <property type="match status" value="1"/>
</dbReference>
<dbReference type="EMBL" id="CP002801">
    <property type="protein sequence ID" value="AEH09747.1"/>
    <property type="molecule type" value="Genomic_DNA"/>
</dbReference>
<dbReference type="RefSeq" id="WP_013873676.1">
    <property type="nucleotide sequence ID" value="NC_015656.1"/>
</dbReference>
<name>F8B4F1_9ACTN</name>